<dbReference type="NCBIfam" id="TIGR04474">
    <property type="entry name" value="tcm_partner"/>
    <property type="match status" value="1"/>
</dbReference>
<accession>M0PPP6</accession>
<evidence type="ECO:0000313" key="1">
    <source>
        <dbReference type="EMBL" id="EMA71962.1"/>
    </source>
</evidence>
<reference evidence="1 2" key="1">
    <citation type="journal article" date="2014" name="PLoS Genet.">
        <title>Phylogenetically driven sequencing of extremely halophilic archaea reveals strategies for static and dynamic osmo-response.</title>
        <authorList>
            <person name="Becker E.A."/>
            <person name="Seitzer P.M."/>
            <person name="Tritt A."/>
            <person name="Larsen D."/>
            <person name="Krusor M."/>
            <person name="Yao A.I."/>
            <person name="Wu D."/>
            <person name="Madern D."/>
            <person name="Eisen J.A."/>
            <person name="Darling A.E."/>
            <person name="Facciotti M.T."/>
        </authorList>
    </citation>
    <scope>NUCLEOTIDE SEQUENCE [LARGE SCALE GENOMIC DNA]</scope>
    <source>
        <strain evidence="1 2">JCM 13916</strain>
    </source>
</reference>
<comment type="caution">
    <text evidence="1">The sequence shown here is derived from an EMBL/GenBank/DDBJ whole genome shotgun (WGS) entry which is preliminary data.</text>
</comment>
<name>M0PPP6_9EURY</name>
<evidence type="ECO:0000313" key="2">
    <source>
        <dbReference type="Proteomes" id="UP000011528"/>
    </source>
</evidence>
<dbReference type="EMBL" id="AOJJ01000038">
    <property type="protein sequence ID" value="EMA71962.1"/>
    <property type="molecule type" value="Genomic_DNA"/>
</dbReference>
<organism evidence="1 2">
    <name type="scientific">Halorubrum distributum JCM 13916</name>
    <dbReference type="NCBI Taxonomy" id="1230455"/>
    <lineage>
        <taxon>Archaea</taxon>
        <taxon>Methanobacteriati</taxon>
        <taxon>Methanobacteriota</taxon>
        <taxon>Stenosarchaea group</taxon>
        <taxon>Halobacteria</taxon>
        <taxon>Halobacteriales</taxon>
        <taxon>Haloferacaceae</taxon>
        <taxon>Halorubrum</taxon>
        <taxon>Halorubrum distributum group</taxon>
    </lineage>
</organism>
<gene>
    <name evidence="1" type="ORF">C462_04270</name>
</gene>
<dbReference type="AlphaFoldDB" id="M0PPP6"/>
<sequence length="223" mass="25765">MITEIGATDQFEMIITFMSRDINRFLENEDHSDAMETTFGTPNYIDEVGDFDAENWEPLVEYYTNRIEGVGPELTFEYLITEPDTRQTVYYLVFGTNHPNGLKTMRDVMNICGTGNFGYAPKIVDHDREQSGLAAFTSGMEATKEFLVDSFSEYRIEFRKMVEMCYKMRKYEDDVESDYRKAIQDLEKEGKVEVIRRASKTGGSGVTKGDLIDFRNEEELEDI</sequence>
<protein>
    <submittedName>
        <fullName evidence="1">Uncharacterized protein</fullName>
    </submittedName>
</protein>
<proteinExistence type="predicted"/>
<dbReference type="InterPro" id="IPR031009">
    <property type="entry name" value="Tcm_partner"/>
</dbReference>
<dbReference type="Proteomes" id="UP000011528">
    <property type="component" value="Unassembled WGS sequence"/>
</dbReference>